<evidence type="ECO:0000256" key="9">
    <source>
        <dbReference type="RuleBase" id="RU361157"/>
    </source>
</evidence>
<comment type="similarity">
    <text evidence="2 9">Belongs to the ABC-2 integral membrane protein family.</text>
</comment>
<evidence type="ECO:0000256" key="4">
    <source>
        <dbReference type="ARBA" id="ARBA00022475"/>
    </source>
</evidence>
<evidence type="ECO:0000256" key="1">
    <source>
        <dbReference type="ARBA" id="ARBA00004429"/>
    </source>
</evidence>
<evidence type="ECO:0000259" key="10">
    <source>
        <dbReference type="PROSITE" id="PS51012"/>
    </source>
</evidence>
<protein>
    <recommendedName>
        <fullName evidence="9">Transport permease protein</fullName>
    </recommendedName>
</protein>
<dbReference type="EMBL" id="MFDF01000009">
    <property type="protein sequence ID" value="OGE35697.1"/>
    <property type="molecule type" value="Genomic_DNA"/>
</dbReference>
<dbReference type="Pfam" id="PF01061">
    <property type="entry name" value="ABC2_membrane"/>
    <property type="match status" value="1"/>
</dbReference>
<evidence type="ECO:0000256" key="3">
    <source>
        <dbReference type="ARBA" id="ARBA00022448"/>
    </source>
</evidence>
<gene>
    <name evidence="11" type="ORF">A3E66_04955</name>
</gene>
<comment type="subcellular location">
    <subcellularLocation>
        <location evidence="1">Cell inner membrane</location>
        <topology evidence="1">Multi-pass membrane protein</topology>
    </subcellularLocation>
    <subcellularLocation>
        <location evidence="9">Cell membrane</location>
        <topology evidence="9">Multi-pass membrane protein</topology>
    </subcellularLocation>
</comment>
<dbReference type="InterPro" id="IPR013525">
    <property type="entry name" value="ABC2_TM"/>
</dbReference>
<dbReference type="AlphaFoldDB" id="A0A1F5K463"/>
<proteinExistence type="inferred from homology"/>
<name>A0A1F5K463_9BACT</name>
<dbReference type="GO" id="GO:0043190">
    <property type="term" value="C:ATP-binding cassette (ABC) transporter complex"/>
    <property type="evidence" value="ECO:0007669"/>
    <property type="project" value="InterPro"/>
</dbReference>
<feature type="transmembrane region" description="Helical" evidence="9">
    <location>
        <begin position="226"/>
        <end position="249"/>
    </location>
</feature>
<keyword evidence="4 9" id="KW-1003">Cell membrane</keyword>
<reference evidence="11 12" key="1">
    <citation type="journal article" date="2016" name="Nat. Commun.">
        <title>Thousands of microbial genomes shed light on interconnected biogeochemical processes in an aquifer system.</title>
        <authorList>
            <person name="Anantharaman K."/>
            <person name="Brown C.T."/>
            <person name="Hug L.A."/>
            <person name="Sharon I."/>
            <person name="Castelle C.J."/>
            <person name="Probst A.J."/>
            <person name="Thomas B.C."/>
            <person name="Singh A."/>
            <person name="Wilkins M.J."/>
            <person name="Karaoz U."/>
            <person name="Brodie E.L."/>
            <person name="Williams K.H."/>
            <person name="Hubbard S.S."/>
            <person name="Banfield J.F."/>
        </authorList>
    </citation>
    <scope>NUCLEOTIDE SEQUENCE [LARGE SCALE GENOMIC DNA]</scope>
</reference>
<accession>A0A1F5K463</accession>
<organism evidence="11 12">
    <name type="scientific">Candidatus Daviesbacteria bacterium RIFCSPHIGHO2_12_FULL_37_16</name>
    <dbReference type="NCBI Taxonomy" id="1797778"/>
    <lineage>
        <taxon>Bacteria</taxon>
        <taxon>Candidatus Daviesiibacteriota</taxon>
    </lineage>
</organism>
<keyword evidence="5" id="KW-0997">Cell inner membrane</keyword>
<feature type="transmembrane region" description="Helical" evidence="9">
    <location>
        <begin position="31"/>
        <end position="55"/>
    </location>
</feature>
<keyword evidence="3 9" id="KW-0813">Transport</keyword>
<keyword evidence="8 9" id="KW-0472">Membrane</keyword>
<dbReference type="InterPro" id="IPR047817">
    <property type="entry name" value="ABC2_TM_bact-type"/>
</dbReference>
<dbReference type="PROSITE" id="PS51012">
    <property type="entry name" value="ABC_TM2"/>
    <property type="match status" value="1"/>
</dbReference>
<comment type="caution">
    <text evidence="11">The sequence shown here is derived from an EMBL/GenBank/DDBJ whole genome shotgun (WGS) entry which is preliminary data.</text>
</comment>
<dbReference type="PANTHER" id="PTHR30413:SF8">
    <property type="entry name" value="TRANSPORT PERMEASE PROTEIN"/>
    <property type="match status" value="1"/>
</dbReference>
<evidence type="ECO:0000256" key="7">
    <source>
        <dbReference type="ARBA" id="ARBA00022989"/>
    </source>
</evidence>
<feature type="transmembrane region" description="Helical" evidence="9">
    <location>
        <begin position="139"/>
        <end position="162"/>
    </location>
</feature>
<evidence type="ECO:0000256" key="5">
    <source>
        <dbReference type="ARBA" id="ARBA00022519"/>
    </source>
</evidence>
<keyword evidence="7 9" id="KW-1133">Transmembrane helix</keyword>
<dbReference type="PANTHER" id="PTHR30413">
    <property type="entry name" value="INNER MEMBRANE TRANSPORT PERMEASE"/>
    <property type="match status" value="1"/>
</dbReference>
<feature type="domain" description="ABC transmembrane type-2" evidence="10">
    <location>
        <begin position="32"/>
        <end position="252"/>
    </location>
</feature>
<sequence length="260" mass="29846">MKNWIIELWYFRELLWALTLKEIKIRYKQTILGVAWAILQPAALTLIFTIVFGLFLKVNSGDIPYPIFAYSALLPWTFFTTAVSFGALSVVNNGNLVTKVYFPREILPFSAVFAAFFDFAMASIIFLIMLVYYKIDLTLNLFLLIIPVVSILLFTAGISLLLSALNVLFRDIRFLVPLILQIWLYATPVIYPLDQVPEKYRFLMLFNPMTSLIESFRNFALHKGSVSAGMIFLSIIVSVLTFILGYLFFKVRERVFADVI</sequence>
<dbReference type="GO" id="GO:0140359">
    <property type="term" value="F:ABC-type transporter activity"/>
    <property type="evidence" value="ECO:0007669"/>
    <property type="project" value="InterPro"/>
</dbReference>
<feature type="transmembrane region" description="Helical" evidence="9">
    <location>
        <begin position="174"/>
        <end position="193"/>
    </location>
</feature>
<dbReference type="PRINTS" id="PR00164">
    <property type="entry name" value="ABC2TRNSPORT"/>
</dbReference>
<evidence type="ECO:0000256" key="6">
    <source>
        <dbReference type="ARBA" id="ARBA00022692"/>
    </source>
</evidence>
<feature type="transmembrane region" description="Helical" evidence="9">
    <location>
        <begin position="67"/>
        <end position="91"/>
    </location>
</feature>
<feature type="transmembrane region" description="Helical" evidence="9">
    <location>
        <begin position="112"/>
        <end position="133"/>
    </location>
</feature>
<keyword evidence="6 9" id="KW-0812">Transmembrane</keyword>
<dbReference type="InterPro" id="IPR000412">
    <property type="entry name" value="ABC_2_transport"/>
</dbReference>
<evidence type="ECO:0000313" key="11">
    <source>
        <dbReference type="EMBL" id="OGE35697.1"/>
    </source>
</evidence>
<evidence type="ECO:0000256" key="2">
    <source>
        <dbReference type="ARBA" id="ARBA00007783"/>
    </source>
</evidence>
<dbReference type="Proteomes" id="UP000179051">
    <property type="component" value="Unassembled WGS sequence"/>
</dbReference>
<dbReference type="GO" id="GO:0015920">
    <property type="term" value="P:lipopolysaccharide transport"/>
    <property type="evidence" value="ECO:0007669"/>
    <property type="project" value="TreeGrafter"/>
</dbReference>
<evidence type="ECO:0000256" key="8">
    <source>
        <dbReference type="ARBA" id="ARBA00023136"/>
    </source>
</evidence>
<evidence type="ECO:0000313" key="12">
    <source>
        <dbReference type="Proteomes" id="UP000179051"/>
    </source>
</evidence>